<keyword evidence="1" id="KW-1015">Disulfide bond</keyword>
<dbReference type="SMART" id="SM00042">
    <property type="entry name" value="CUB"/>
    <property type="match status" value="1"/>
</dbReference>
<evidence type="ECO:0000313" key="6">
    <source>
        <dbReference type="Proteomes" id="UP001328107"/>
    </source>
</evidence>
<dbReference type="InterPro" id="IPR001304">
    <property type="entry name" value="C-type_lectin-like"/>
</dbReference>
<dbReference type="EMBL" id="BTRK01000005">
    <property type="protein sequence ID" value="GMR51568.1"/>
    <property type="molecule type" value="Genomic_DNA"/>
</dbReference>
<dbReference type="Proteomes" id="UP001328107">
    <property type="component" value="Unassembled WGS sequence"/>
</dbReference>
<dbReference type="InterPro" id="IPR035914">
    <property type="entry name" value="Sperma_CUB_dom_sf"/>
</dbReference>
<dbReference type="CDD" id="cd00041">
    <property type="entry name" value="CUB"/>
    <property type="match status" value="1"/>
</dbReference>
<dbReference type="AlphaFoldDB" id="A0AAN5I481"/>
<name>A0AAN5I481_9BILA</name>
<protein>
    <recommendedName>
        <fullName evidence="7">CUB domain-containing protein</fullName>
    </recommendedName>
</protein>
<feature type="domain" description="C-type lectin" evidence="4">
    <location>
        <begin position="1"/>
        <end position="44"/>
    </location>
</feature>
<organism evidence="5 6">
    <name type="scientific">Pristionchus mayeri</name>
    <dbReference type="NCBI Taxonomy" id="1317129"/>
    <lineage>
        <taxon>Eukaryota</taxon>
        <taxon>Metazoa</taxon>
        <taxon>Ecdysozoa</taxon>
        <taxon>Nematoda</taxon>
        <taxon>Chromadorea</taxon>
        <taxon>Rhabditida</taxon>
        <taxon>Rhabditina</taxon>
        <taxon>Diplogasteromorpha</taxon>
        <taxon>Diplogasteroidea</taxon>
        <taxon>Neodiplogasteridae</taxon>
        <taxon>Pristionchus</taxon>
    </lineage>
</organism>
<dbReference type="PROSITE" id="PS50041">
    <property type="entry name" value="C_TYPE_LECTIN_2"/>
    <property type="match status" value="1"/>
</dbReference>
<dbReference type="Gene3D" id="3.10.100.10">
    <property type="entry name" value="Mannose-Binding Protein A, subunit A"/>
    <property type="match status" value="1"/>
</dbReference>
<dbReference type="PROSITE" id="PS01180">
    <property type="entry name" value="CUB"/>
    <property type="match status" value="1"/>
</dbReference>
<comment type="caution">
    <text evidence="2">Lacks conserved residue(s) required for the propagation of feature annotation.</text>
</comment>
<dbReference type="PANTHER" id="PTHR22991:SF40">
    <property type="entry name" value="PROTEIN CBG13490"/>
    <property type="match status" value="1"/>
</dbReference>
<evidence type="ECO:0008006" key="7">
    <source>
        <dbReference type="Google" id="ProtNLM"/>
    </source>
</evidence>
<dbReference type="InterPro" id="IPR050976">
    <property type="entry name" value="Snaclec"/>
</dbReference>
<evidence type="ECO:0000259" key="3">
    <source>
        <dbReference type="PROSITE" id="PS01180"/>
    </source>
</evidence>
<proteinExistence type="predicted"/>
<dbReference type="InterPro" id="IPR016186">
    <property type="entry name" value="C-type_lectin-like/link_sf"/>
</dbReference>
<accession>A0AAN5I481</accession>
<feature type="domain" description="CUB" evidence="3">
    <location>
        <begin position="52"/>
        <end position="157"/>
    </location>
</feature>
<evidence type="ECO:0000256" key="1">
    <source>
        <dbReference type="ARBA" id="ARBA00023157"/>
    </source>
</evidence>
<sequence length="169" mass="18574">MDYENWAPGFPKKNFGDCIAMDTTSTSGLWMNMDCDAKLPVACANKNAEPTCTGQDYEQGAIFTSPGYPFSASTPCDFFLEVPAGKMVLLKILNLESNECCDFLTLHDAFLGGNQITKVSGLEVNHTFVSSTNLMRVSWQPQGGVDVRGVMMTLRSAEWCQPVGANRFY</sequence>
<feature type="non-terminal residue" evidence="5">
    <location>
        <position position="169"/>
    </location>
</feature>
<dbReference type="PANTHER" id="PTHR22991">
    <property type="entry name" value="PROTEIN CBG13490"/>
    <property type="match status" value="1"/>
</dbReference>
<evidence type="ECO:0000313" key="5">
    <source>
        <dbReference type="EMBL" id="GMR51568.1"/>
    </source>
</evidence>
<evidence type="ECO:0000259" key="4">
    <source>
        <dbReference type="PROSITE" id="PS50041"/>
    </source>
</evidence>
<dbReference type="InterPro" id="IPR000859">
    <property type="entry name" value="CUB_dom"/>
</dbReference>
<dbReference type="PROSITE" id="PS00615">
    <property type="entry name" value="C_TYPE_LECTIN_1"/>
    <property type="match status" value="1"/>
</dbReference>
<dbReference type="Gene3D" id="2.60.120.290">
    <property type="entry name" value="Spermadhesin, CUB domain"/>
    <property type="match status" value="1"/>
</dbReference>
<dbReference type="SUPFAM" id="SSF56436">
    <property type="entry name" value="C-type lectin-like"/>
    <property type="match status" value="1"/>
</dbReference>
<dbReference type="CDD" id="cd00037">
    <property type="entry name" value="CLECT"/>
    <property type="match status" value="1"/>
</dbReference>
<evidence type="ECO:0000256" key="2">
    <source>
        <dbReference type="PROSITE-ProRule" id="PRU00059"/>
    </source>
</evidence>
<dbReference type="InterPro" id="IPR018378">
    <property type="entry name" value="C-type_lectin_CS"/>
</dbReference>
<comment type="caution">
    <text evidence="5">The sequence shown here is derived from an EMBL/GenBank/DDBJ whole genome shotgun (WGS) entry which is preliminary data.</text>
</comment>
<gene>
    <name evidence="5" type="ORF">PMAYCL1PPCAC_21763</name>
</gene>
<reference evidence="6" key="1">
    <citation type="submission" date="2022-10" db="EMBL/GenBank/DDBJ databases">
        <title>Genome assembly of Pristionchus species.</title>
        <authorList>
            <person name="Yoshida K."/>
            <person name="Sommer R.J."/>
        </authorList>
    </citation>
    <scope>NUCLEOTIDE SEQUENCE [LARGE SCALE GENOMIC DNA]</scope>
    <source>
        <strain evidence="6">RS5460</strain>
    </source>
</reference>
<dbReference type="InterPro" id="IPR016187">
    <property type="entry name" value="CTDL_fold"/>
</dbReference>
<keyword evidence="6" id="KW-1185">Reference proteome</keyword>
<dbReference type="SUPFAM" id="SSF49854">
    <property type="entry name" value="Spermadhesin, CUB domain"/>
    <property type="match status" value="1"/>
</dbReference>
<dbReference type="Pfam" id="PF00431">
    <property type="entry name" value="CUB"/>
    <property type="match status" value="1"/>
</dbReference>